<proteinExistence type="predicted"/>
<evidence type="ECO:0000313" key="3">
    <source>
        <dbReference type="Proteomes" id="UP000002030"/>
    </source>
</evidence>
<dbReference type="KEGG" id="tai:Taci_1446"/>
<sequence>MFLGKLRSLSFTLALLALGVMSGLVFLDALLGPTGPLVTVRLRAMGDHDYVADAEEMMAQGREEEALRLLRYVDSNGLPGQERARELVSRIEEKRSGLLARASRFLRGFILGEGESLEEVTASILSDMTLYGDVRDLVKQGYYKLAGEDSDPLVATLAALGLATELFDAVDWAPALMKAAREAGALTDAFADWLLGAGRRSLEARRLEPALEAVLVDLKAVRQGQGVQGTLKVLRHVDDPKDLRGVASFSRWIPDEAYVLMVLGGDDGIRLLKNLPESPRSAEVIRLAVRKGPAGIGLLLKPTPRISRVIKTLRLGGVSDLVSALAEGSRWWLLAPLAVSVLCLLWGYRRLRRGAA</sequence>
<reference evidence="2 3" key="1">
    <citation type="journal article" date="2009" name="Stand. Genomic Sci.">
        <title>Complete genome sequence of Thermanaerovibrio acidaminovorans type strain (Su883).</title>
        <authorList>
            <person name="Chovatia M."/>
            <person name="Sikorski J."/>
            <person name="Schroder M."/>
            <person name="Lapidus A."/>
            <person name="Nolan M."/>
            <person name="Tice H."/>
            <person name="Glavina Del Rio T."/>
            <person name="Copeland A."/>
            <person name="Cheng J.F."/>
            <person name="Lucas S."/>
            <person name="Chen F."/>
            <person name="Bruce D."/>
            <person name="Goodwin L."/>
            <person name="Pitluck S."/>
            <person name="Ivanova N."/>
            <person name="Mavromatis K."/>
            <person name="Ovchinnikova G."/>
            <person name="Pati A."/>
            <person name="Chen A."/>
            <person name="Palaniappan K."/>
            <person name="Land M."/>
            <person name="Hauser L."/>
            <person name="Chang Y.J."/>
            <person name="Jeffries C.D."/>
            <person name="Chain P."/>
            <person name="Saunders E."/>
            <person name="Detter J.C."/>
            <person name="Brettin T."/>
            <person name="Rohde M."/>
            <person name="Goker M."/>
            <person name="Spring S."/>
            <person name="Bristow J."/>
            <person name="Markowitz V."/>
            <person name="Hugenholtz P."/>
            <person name="Kyrpides N.C."/>
            <person name="Klenk H.P."/>
            <person name="Eisen J.A."/>
        </authorList>
    </citation>
    <scope>NUCLEOTIDE SEQUENCE [LARGE SCALE GENOMIC DNA]</scope>
    <source>
        <strain evidence="3">ATCC 49978 / DSM 6589 / Su883</strain>
    </source>
</reference>
<keyword evidence="1" id="KW-1133">Transmembrane helix</keyword>
<gene>
    <name evidence="2" type="ordered locus">Taci_1446</name>
</gene>
<accession>D1B6N5</accession>
<dbReference type="AlphaFoldDB" id="D1B6N5"/>
<protein>
    <submittedName>
        <fullName evidence="2">Uncharacterized protein</fullName>
    </submittedName>
</protein>
<dbReference type="RefSeq" id="WP_012870187.1">
    <property type="nucleotide sequence ID" value="NC_013522.1"/>
</dbReference>
<dbReference type="eggNOG" id="ENOG5030NH9">
    <property type="taxonomic scope" value="Bacteria"/>
</dbReference>
<feature type="transmembrane region" description="Helical" evidence="1">
    <location>
        <begin position="331"/>
        <end position="348"/>
    </location>
</feature>
<keyword evidence="3" id="KW-1185">Reference proteome</keyword>
<keyword evidence="1" id="KW-0472">Membrane</keyword>
<evidence type="ECO:0000256" key="1">
    <source>
        <dbReference type="SAM" id="Phobius"/>
    </source>
</evidence>
<evidence type="ECO:0000313" key="2">
    <source>
        <dbReference type="EMBL" id="ACZ19676.1"/>
    </source>
</evidence>
<dbReference type="EnsemblBacteria" id="ACZ19676">
    <property type="protein sequence ID" value="ACZ19676"/>
    <property type="gene ID" value="Taci_1446"/>
</dbReference>
<dbReference type="OrthoDB" id="8895063at2"/>
<name>D1B6N5_THEAS</name>
<dbReference type="Proteomes" id="UP000002030">
    <property type="component" value="Chromosome"/>
</dbReference>
<dbReference type="EMBL" id="CP001818">
    <property type="protein sequence ID" value="ACZ19676.1"/>
    <property type="molecule type" value="Genomic_DNA"/>
</dbReference>
<organism evidence="2 3">
    <name type="scientific">Thermanaerovibrio acidaminovorans (strain ATCC 49978 / DSM 6589 / Su883)</name>
    <name type="common">Selenomonas acidaminovorans</name>
    <dbReference type="NCBI Taxonomy" id="525903"/>
    <lineage>
        <taxon>Bacteria</taxon>
        <taxon>Thermotogati</taxon>
        <taxon>Synergistota</taxon>
        <taxon>Synergistia</taxon>
        <taxon>Synergistales</taxon>
        <taxon>Synergistaceae</taxon>
        <taxon>Thermanaerovibrio</taxon>
    </lineage>
</organism>
<keyword evidence="1" id="KW-0812">Transmembrane</keyword>
<dbReference type="HOGENOM" id="CLU_778291_0_0_0"/>